<evidence type="ECO:0000256" key="7">
    <source>
        <dbReference type="ARBA" id="ARBA00023002"/>
    </source>
</evidence>
<keyword evidence="4" id="KW-0479">Metal-binding</keyword>
<dbReference type="EC" id="1.18.1.2" evidence="2"/>
<comment type="cofactor">
    <cofactor evidence="1">
        <name>FAD</name>
        <dbReference type="ChEBI" id="CHEBI:57692"/>
    </cofactor>
</comment>
<dbReference type="InterPro" id="IPR017900">
    <property type="entry name" value="4Fe4S_Fe_S_CS"/>
</dbReference>
<dbReference type="Gene3D" id="3.30.70.20">
    <property type="match status" value="1"/>
</dbReference>
<sequence length="463" mass="49061">MTHVILGNCCKDASCVRVCPQNCIHPAPGEDGFASAETLFIDPDSCIDCTACVEACPASAVKPEHALTLTERPYATRNREFFAQVPAVPRARPRVVFELPLAGPTDRLEVAVVGSGPAAMYTVRELLRRSTSIRVTVYEQYDTIGGLLHRGVSLDHVGVREMIRLFDVPFRDDRVTIVPDTEVGVDLPIDELRTRFDAVVLACGASQPRRVGGSIASGGIYQAIDILVAENCGSGFHVPAPSGPACVVIGAGNVAFDVVRWVAKTRHRASASERVGELVVLSRSAPDCASFTPSAFHELLDLEHAEVLIDGTGSAPRAGADNSLSRALSRLPSTEVRGRQALPTDPAGPLRIVLSFGQEVADLATTDHGAVAVTTTAGRTFHTNSAICATGFTTKRIDGVPLDNRGVVPNRRGQVISQDTGEPLEGLYVVGWAKRGASGGVGDNRTCAAETVTQLAADLRARV</sequence>
<reference evidence="12 13" key="1">
    <citation type="submission" date="2019-06" db="EMBL/GenBank/DDBJ databases">
        <title>Rhodococcus spaelei sp. nov., isolated from a cave.</title>
        <authorList>
            <person name="Lee S.D."/>
        </authorList>
    </citation>
    <scope>NUCLEOTIDE SEQUENCE [LARGE SCALE GENOMIC DNA]</scope>
    <source>
        <strain evidence="12 13">C9-5</strain>
    </source>
</reference>
<keyword evidence="7" id="KW-0560">Oxidoreductase</keyword>
<feature type="domain" description="4Fe-4S ferredoxin-type" evidence="11">
    <location>
        <begin position="37"/>
        <end position="66"/>
    </location>
</feature>
<evidence type="ECO:0000256" key="6">
    <source>
        <dbReference type="ARBA" id="ARBA00022857"/>
    </source>
</evidence>
<dbReference type="PRINTS" id="PR00419">
    <property type="entry name" value="ADXRDTASE"/>
</dbReference>
<dbReference type="Pfam" id="PF12838">
    <property type="entry name" value="Fer4_7"/>
    <property type="match status" value="1"/>
</dbReference>
<dbReference type="InterPro" id="IPR055275">
    <property type="entry name" value="Ferredox_Rdtase"/>
</dbReference>
<dbReference type="Gene3D" id="3.50.50.60">
    <property type="entry name" value="FAD/NAD(P)-binding domain"/>
    <property type="match status" value="1"/>
</dbReference>
<comment type="caution">
    <text evidence="12">The sequence shown here is derived from an EMBL/GenBank/DDBJ whole genome shotgun (WGS) entry which is preliminary data.</text>
</comment>
<dbReference type="Gene3D" id="3.40.50.720">
    <property type="entry name" value="NAD(P)-binding Rossmann-like Domain"/>
    <property type="match status" value="1"/>
</dbReference>
<evidence type="ECO:0000259" key="11">
    <source>
        <dbReference type="PROSITE" id="PS51379"/>
    </source>
</evidence>
<dbReference type="PANTHER" id="PTHR48467">
    <property type="entry name" value="GLUTAMATE SYNTHASE 1 [NADH], CHLOROPLASTIC-LIKE"/>
    <property type="match status" value="1"/>
</dbReference>
<dbReference type="GO" id="GO:0046872">
    <property type="term" value="F:metal ion binding"/>
    <property type="evidence" value="ECO:0007669"/>
    <property type="project" value="UniProtKB-KW"/>
</dbReference>
<protein>
    <recommendedName>
        <fullName evidence="2">ferredoxin--NADP(+) reductase</fullName>
        <ecNumber evidence="2">1.18.1.2</ecNumber>
    </recommendedName>
</protein>
<dbReference type="InterPro" id="IPR017896">
    <property type="entry name" value="4Fe4S_Fe-S-bd"/>
</dbReference>
<evidence type="ECO:0000256" key="5">
    <source>
        <dbReference type="ARBA" id="ARBA00022827"/>
    </source>
</evidence>
<evidence type="ECO:0000256" key="3">
    <source>
        <dbReference type="ARBA" id="ARBA00022630"/>
    </source>
</evidence>
<dbReference type="AlphaFoldDB" id="A0A541BMV1"/>
<evidence type="ECO:0000256" key="4">
    <source>
        <dbReference type="ARBA" id="ARBA00022723"/>
    </source>
</evidence>
<dbReference type="InterPro" id="IPR036188">
    <property type="entry name" value="FAD/NAD-bd_sf"/>
</dbReference>
<keyword evidence="5" id="KW-0274">FAD</keyword>
<gene>
    <name evidence="12" type="ORF">FK531_09310</name>
</gene>
<evidence type="ECO:0000256" key="8">
    <source>
        <dbReference type="ARBA" id="ARBA00023004"/>
    </source>
</evidence>
<keyword evidence="13" id="KW-1185">Reference proteome</keyword>
<accession>A0A541BMV1</accession>
<organism evidence="12 13">
    <name type="scientific">Rhodococcus spelaei</name>
    <dbReference type="NCBI Taxonomy" id="2546320"/>
    <lineage>
        <taxon>Bacteria</taxon>
        <taxon>Bacillati</taxon>
        <taxon>Actinomycetota</taxon>
        <taxon>Actinomycetes</taxon>
        <taxon>Mycobacteriales</taxon>
        <taxon>Nocardiaceae</taxon>
        <taxon>Rhodococcus</taxon>
    </lineage>
</organism>
<dbReference type="OrthoDB" id="9803397at2"/>
<dbReference type="PROSITE" id="PS00198">
    <property type="entry name" value="4FE4S_FER_1"/>
    <property type="match status" value="1"/>
</dbReference>
<comment type="catalytic activity">
    <reaction evidence="10">
        <text>2 reduced [2Fe-2S]-[ferredoxin] + NADP(+) + H(+) = 2 oxidized [2Fe-2S]-[ferredoxin] + NADPH</text>
        <dbReference type="Rhea" id="RHEA:20125"/>
        <dbReference type="Rhea" id="RHEA-COMP:10000"/>
        <dbReference type="Rhea" id="RHEA-COMP:10001"/>
        <dbReference type="ChEBI" id="CHEBI:15378"/>
        <dbReference type="ChEBI" id="CHEBI:33737"/>
        <dbReference type="ChEBI" id="CHEBI:33738"/>
        <dbReference type="ChEBI" id="CHEBI:57783"/>
        <dbReference type="ChEBI" id="CHEBI:58349"/>
        <dbReference type="EC" id="1.18.1.2"/>
    </reaction>
</comment>
<keyword evidence="9" id="KW-0411">Iron-sulfur</keyword>
<dbReference type="Proteomes" id="UP000316256">
    <property type="component" value="Unassembled WGS sequence"/>
</dbReference>
<name>A0A541BMV1_9NOCA</name>
<dbReference type="SUPFAM" id="SSF51905">
    <property type="entry name" value="FAD/NAD(P)-binding domain"/>
    <property type="match status" value="1"/>
</dbReference>
<dbReference type="GO" id="GO:0051536">
    <property type="term" value="F:iron-sulfur cluster binding"/>
    <property type="evidence" value="ECO:0007669"/>
    <property type="project" value="UniProtKB-KW"/>
</dbReference>
<dbReference type="SUPFAM" id="SSF54862">
    <property type="entry name" value="4Fe-4S ferredoxins"/>
    <property type="match status" value="1"/>
</dbReference>
<evidence type="ECO:0000256" key="1">
    <source>
        <dbReference type="ARBA" id="ARBA00001974"/>
    </source>
</evidence>
<dbReference type="EMBL" id="VIGH01000003">
    <property type="protein sequence ID" value="TQF73656.1"/>
    <property type="molecule type" value="Genomic_DNA"/>
</dbReference>
<keyword evidence="3" id="KW-0285">Flavoprotein</keyword>
<keyword evidence="6" id="KW-0521">NADP</keyword>
<evidence type="ECO:0000256" key="10">
    <source>
        <dbReference type="ARBA" id="ARBA00047776"/>
    </source>
</evidence>
<dbReference type="GO" id="GO:0004324">
    <property type="term" value="F:ferredoxin-NADP+ reductase activity"/>
    <property type="evidence" value="ECO:0007669"/>
    <property type="project" value="UniProtKB-EC"/>
</dbReference>
<evidence type="ECO:0000256" key="9">
    <source>
        <dbReference type="ARBA" id="ARBA00023014"/>
    </source>
</evidence>
<evidence type="ECO:0000256" key="2">
    <source>
        <dbReference type="ARBA" id="ARBA00013223"/>
    </source>
</evidence>
<dbReference type="RefSeq" id="WP_142098053.1">
    <property type="nucleotide sequence ID" value="NZ_VIGH01000003.1"/>
</dbReference>
<evidence type="ECO:0000313" key="12">
    <source>
        <dbReference type="EMBL" id="TQF73656.1"/>
    </source>
</evidence>
<keyword evidence="8" id="KW-0408">Iron</keyword>
<dbReference type="SUPFAM" id="SSF51971">
    <property type="entry name" value="Nucleotide-binding domain"/>
    <property type="match status" value="1"/>
</dbReference>
<dbReference type="InterPro" id="IPR023753">
    <property type="entry name" value="FAD/NAD-binding_dom"/>
</dbReference>
<dbReference type="PANTHER" id="PTHR48467:SF1">
    <property type="entry name" value="GLUTAMATE SYNTHASE 1 [NADH], CHLOROPLASTIC-LIKE"/>
    <property type="match status" value="1"/>
</dbReference>
<evidence type="ECO:0000313" key="13">
    <source>
        <dbReference type="Proteomes" id="UP000316256"/>
    </source>
</evidence>
<dbReference type="PROSITE" id="PS51379">
    <property type="entry name" value="4FE4S_FER_2"/>
    <property type="match status" value="1"/>
</dbReference>
<proteinExistence type="predicted"/>
<dbReference type="Pfam" id="PF07992">
    <property type="entry name" value="Pyr_redox_2"/>
    <property type="match status" value="1"/>
</dbReference>